<evidence type="ECO:0000259" key="11">
    <source>
        <dbReference type="Pfam" id="PF14306"/>
    </source>
</evidence>
<evidence type="ECO:0000256" key="4">
    <source>
        <dbReference type="ARBA" id="ARBA00012121"/>
    </source>
</evidence>
<dbReference type="InterPro" id="IPR027417">
    <property type="entry name" value="P-loop_NTPase"/>
</dbReference>
<evidence type="ECO:0000256" key="5">
    <source>
        <dbReference type="ARBA" id="ARBA00022679"/>
    </source>
</evidence>
<keyword evidence="7 8" id="KW-0067">ATP-binding</keyword>
<feature type="domain" description="ATP-sulfurylase PUA-like" evidence="11">
    <location>
        <begin position="23"/>
        <end position="106"/>
    </location>
</feature>
<name>A0A8J3FFW6_9ACTN</name>
<dbReference type="InterPro" id="IPR015947">
    <property type="entry name" value="PUA-like_sf"/>
</dbReference>
<feature type="binding site" evidence="8">
    <location>
        <begin position="331"/>
        <end position="338"/>
    </location>
    <ligand>
        <name>ATP</name>
        <dbReference type="ChEBI" id="CHEBI:30616"/>
    </ligand>
</feature>
<dbReference type="NCBIfam" id="TIGR00455">
    <property type="entry name" value="apsK"/>
    <property type="match status" value="1"/>
</dbReference>
<keyword evidence="5 8" id="KW-0808">Transferase</keyword>
<protein>
    <recommendedName>
        <fullName evidence="4 8">Adenylyl-sulfate kinase</fullName>
        <ecNumber evidence="4 8">2.7.1.25</ecNumber>
    </recommendedName>
    <alternativeName>
        <fullName evidence="8">APS kinase</fullName>
    </alternativeName>
    <alternativeName>
        <fullName evidence="8">ATP adenosine-5'-phosphosulfate 3'-phosphotransferase</fullName>
    </alternativeName>
    <alternativeName>
        <fullName evidence="8">Adenosine-5'-phosphosulfate kinase</fullName>
    </alternativeName>
</protein>
<keyword evidence="13" id="KW-1185">Reference proteome</keyword>
<evidence type="ECO:0000256" key="3">
    <source>
        <dbReference type="ARBA" id="ARBA00004806"/>
    </source>
</evidence>
<dbReference type="RefSeq" id="WP_189112378.1">
    <property type="nucleotide sequence ID" value="NZ_BMQC01000001.1"/>
</dbReference>
<dbReference type="GO" id="GO:0004020">
    <property type="term" value="F:adenylylsulfate kinase activity"/>
    <property type="evidence" value="ECO:0007669"/>
    <property type="project" value="UniProtKB-UniRule"/>
</dbReference>
<dbReference type="GO" id="GO:0005524">
    <property type="term" value="F:ATP binding"/>
    <property type="evidence" value="ECO:0007669"/>
    <property type="project" value="UniProtKB-UniRule"/>
</dbReference>
<evidence type="ECO:0000259" key="9">
    <source>
        <dbReference type="Pfam" id="PF01583"/>
    </source>
</evidence>
<dbReference type="GO" id="GO:0010134">
    <property type="term" value="P:sulfate assimilation via adenylyl sulfate reduction"/>
    <property type="evidence" value="ECO:0007669"/>
    <property type="project" value="TreeGrafter"/>
</dbReference>
<dbReference type="InterPro" id="IPR014729">
    <property type="entry name" value="Rossmann-like_a/b/a_fold"/>
</dbReference>
<evidence type="ECO:0000313" key="13">
    <source>
        <dbReference type="Proteomes" id="UP000662200"/>
    </source>
</evidence>
<evidence type="ECO:0000259" key="10">
    <source>
        <dbReference type="Pfam" id="PF01747"/>
    </source>
</evidence>
<reference evidence="12" key="2">
    <citation type="submission" date="2020-09" db="EMBL/GenBank/DDBJ databases">
        <authorList>
            <person name="Sun Q."/>
            <person name="Ohkuma M."/>
        </authorList>
    </citation>
    <scope>NUCLEOTIDE SEQUENCE</scope>
    <source>
        <strain evidence="12">JCM 3091</strain>
    </source>
</reference>
<comment type="catalytic activity">
    <reaction evidence="1 8">
        <text>adenosine 5'-phosphosulfate + ATP = 3'-phosphoadenylyl sulfate + ADP + H(+)</text>
        <dbReference type="Rhea" id="RHEA:24152"/>
        <dbReference type="ChEBI" id="CHEBI:15378"/>
        <dbReference type="ChEBI" id="CHEBI:30616"/>
        <dbReference type="ChEBI" id="CHEBI:58243"/>
        <dbReference type="ChEBI" id="CHEBI:58339"/>
        <dbReference type="ChEBI" id="CHEBI:456216"/>
        <dbReference type="EC" id="2.7.1.25"/>
    </reaction>
</comment>
<dbReference type="InterPro" id="IPR024951">
    <property type="entry name" value="Sulfurylase_cat_dom"/>
</dbReference>
<dbReference type="Gene3D" id="3.40.50.300">
    <property type="entry name" value="P-loop containing nucleotide triphosphate hydrolases"/>
    <property type="match status" value="1"/>
</dbReference>
<dbReference type="InterPro" id="IPR050512">
    <property type="entry name" value="Sulf_AdTrans/APS_kinase"/>
</dbReference>
<dbReference type="InterPro" id="IPR059117">
    <property type="entry name" value="APS_kinase_dom"/>
</dbReference>
<dbReference type="Pfam" id="PF01583">
    <property type="entry name" value="APS_kinase"/>
    <property type="match status" value="1"/>
</dbReference>
<dbReference type="InterPro" id="IPR025980">
    <property type="entry name" value="ATP-Sase_PUA-like_dom"/>
</dbReference>
<dbReference type="SUPFAM" id="SSF52540">
    <property type="entry name" value="P-loop containing nucleoside triphosphate hydrolases"/>
    <property type="match status" value="1"/>
</dbReference>
<evidence type="ECO:0000256" key="2">
    <source>
        <dbReference type="ARBA" id="ARBA00002632"/>
    </source>
</evidence>
<dbReference type="AlphaFoldDB" id="A0A8J3FFW6"/>
<gene>
    <name evidence="8" type="primary">cysC</name>
    <name evidence="12" type="ORF">GCM10010124_03890</name>
</gene>
<sequence length="502" mass="53585">MGNAPLPENVLRDAPTHTPRPPELADLALLLTGAYAPLTGFLGRADLDAVARRGTLADGTPWPVPVTLELPATLTAHLDDTRRTVILTDPEGAPVAALAVTDVWPVAPGVSGVGGTVRRIGDGDHRPFHRLRRTPAQVRAALPLGRVLGVLADRPLHRPQLAQISHAARTLSAHVLVMVPADEPGPDGLAPEVLVRAVLAAGDRLPGATVVAVPLSRRGDEIRTALLRAKVAEAYGVTHLLSTGEAMISGGGPRVLVPRELAYDKRDGQWRSQEDIPPGARRQALRPAEIDDTLERGFPLPEWHTPPAVARELGRARPARRHRGLVLFLTGLSGSGKSTVARAVADSLRESGQRTVTLLDGDVVRRELSAGLGFGKEDRDTNIRRIGWVAAEVARHRGLAICCPIAPYAAGRAGARRMAVEAGAGFVLVWVATPLEVCERRDRKGMYARARAGQLPHFTGIDDPYEEPGDADVVLDTTGLTVDEAAQTLLEHLIETGWVEPA</sequence>
<dbReference type="SUPFAM" id="SSF88697">
    <property type="entry name" value="PUA domain-like"/>
    <property type="match status" value="1"/>
</dbReference>
<dbReference type="HAMAP" id="MF_00065">
    <property type="entry name" value="Adenylyl_sulf_kinase"/>
    <property type="match status" value="1"/>
</dbReference>
<dbReference type="EC" id="2.7.1.25" evidence="4 8"/>
<dbReference type="Pfam" id="PF14306">
    <property type="entry name" value="PUA_2"/>
    <property type="match status" value="1"/>
</dbReference>
<dbReference type="CDD" id="cd02027">
    <property type="entry name" value="APSK"/>
    <property type="match status" value="1"/>
</dbReference>
<evidence type="ECO:0000256" key="7">
    <source>
        <dbReference type="ARBA" id="ARBA00022840"/>
    </source>
</evidence>
<evidence type="ECO:0000313" key="12">
    <source>
        <dbReference type="EMBL" id="GGK14573.1"/>
    </source>
</evidence>
<dbReference type="GO" id="GO:0004781">
    <property type="term" value="F:sulfate adenylyltransferase (ATP) activity"/>
    <property type="evidence" value="ECO:0007669"/>
    <property type="project" value="InterPro"/>
</dbReference>
<evidence type="ECO:0000256" key="1">
    <source>
        <dbReference type="ARBA" id="ARBA00001823"/>
    </source>
</evidence>
<dbReference type="GO" id="GO:0070814">
    <property type="term" value="P:hydrogen sulfide biosynthetic process"/>
    <property type="evidence" value="ECO:0007669"/>
    <property type="project" value="UniProtKB-UniRule"/>
</dbReference>
<dbReference type="NCBIfam" id="NF003013">
    <property type="entry name" value="PRK03846.1"/>
    <property type="match status" value="1"/>
</dbReference>
<comment type="function">
    <text evidence="2 8">Catalyzes the synthesis of activated sulfate.</text>
</comment>
<keyword evidence="8 12" id="KW-0418">Kinase</keyword>
<accession>A0A8J3FFW6</accession>
<keyword evidence="6 8" id="KW-0547">Nucleotide-binding</keyword>
<keyword evidence="8" id="KW-0597">Phosphoprotein</keyword>
<dbReference type="Proteomes" id="UP000662200">
    <property type="component" value="Unassembled WGS sequence"/>
</dbReference>
<feature type="domain" description="Sulphate adenylyltransferase catalytic" evidence="10">
    <location>
        <begin position="130"/>
        <end position="241"/>
    </location>
</feature>
<dbReference type="EMBL" id="BMQC01000001">
    <property type="protein sequence ID" value="GGK14573.1"/>
    <property type="molecule type" value="Genomic_DNA"/>
</dbReference>
<dbReference type="FunFam" id="3.40.50.300:FF:000802">
    <property type="entry name" value="Sulfate adenylyltransferase"/>
    <property type="match status" value="1"/>
</dbReference>
<dbReference type="UniPathway" id="UPA00140">
    <property type="reaction ID" value="UER00205"/>
</dbReference>
<comment type="pathway">
    <text evidence="3 8">Sulfur metabolism; hydrogen sulfide biosynthesis; sulfite from sulfate: step 2/3.</text>
</comment>
<dbReference type="SUPFAM" id="SSF52374">
    <property type="entry name" value="Nucleotidylyl transferase"/>
    <property type="match status" value="1"/>
</dbReference>
<organism evidence="12 13">
    <name type="scientific">Pilimelia terevasa</name>
    <dbReference type="NCBI Taxonomy" id="53372"/>
    <lineage>
        <taxon>Bacteria</taxon>
        <taxon>Bacillati</taxon>
        <taxon>Actinomycetota</taxon>
        <taxon>Actinomycetes</taxon>
        <taxon>Micromonosporales</taxon>
        <taxon>Micromonosporaceae</taxon>
        <taxon>Pilimelia</taxon>
    </lineage>
</organism>
<reference evidence="12" key="1">
    <citation type="journal article" date="2014" name="Int. J. Syst. Evol. Microbiol.">
        <title>Complete genome sequence of Corynebacterium casei LMG S-19264T (=DSM 44701T), isolated from a smear-ripened cheese.</title>
        <authorList>
            <consortium name="US DOE Joint Genome Institute (JGI-PGF)"/>
            <person name="Walter F."/>
            <person name="Albersmeier A."/>
            <person name="Kalinowski J."/>
            <person name="Ruckert C."/>
        </authorList>
    </citation>
    <scope>NUCLEOTIDE SEQUENCE</scope>
    <source>
        <strain evidence="12">JCM 3091</strain>
    </source>
</reference>
<evidence type="ECO:0000256" key="6">
    <source>
        <dbReference type="ARBA" id="ARBA00022741"/>
    </source>
</evidence>
<dbReference type="GO" id="GO:0005737">
    <property type="term" value="C:cytoplasm"/>
    <property type="evidence" value="ECO:0007669"/>
    <property type="project" value="TreeGrafter"/>
</dbReference>
<comment type="caution">
    <text evidence="8">Lacks conserved residue(s) required for the propagation of feature annotation.</text>
</comment>
<dbReference type="PANTHER" id="PTHR42700:SF1">
    <property type="entry name" value="SULFATE ADENYLYLTRANSFERASE"/>
    <property type="match status" value="1"/>
</dbReference>
<evidence type="ECO:0000256" key="8">
    <source>
        <dbReference type="HAMAP-Rule" id="MF_00065"/>
    </source>
</evidence>
<comment type="similarity">
    <text evidence="8">Belongs to the APS kinase family.</text>
</comment>
<feature type="domain" description="APS kinase" evidence="9">
    <location>
        <begin position="323"/>
        <end position="476"/>
    </location>
</feature>
<dbReference type="GO" id="GO:0019379">
    <property type="term" value="P:sulfate assimilation, phosphoadenylyl sulfate reduction by phosphoadenylyl-sulfate reductase (thioredoxin)"/>
    <property type="evidence" value="ECO:0007669"/>
    <property type="project" value="TreeGrafter"/>
</dbReference>
<dbReference type="Pfam" id="PF01747">
    <property type="entry name" value="ATP-sulfurylase"/>
    <property type="match status" value="1"/>
</dbReference>
<comment type="caution">
    <text evidence="12">The sequence shown here is derived from an EMBL/GenBank/DDBJ whole genome shotgun (WGS) entry which is preliminary data.</text>
</comment>
<proteinExistence type="inferred from homology"/>
<dbReference type="Gene3D" id="3.10.400.10">
    <property type="entry name" value="Sulfate adenylyltransferase"/>
    <property type="match status" value="1"/>
</dbReference>
<dbReference type="Gene3D" id="3.40.50.620">
    <property type="entry name" value="HUPs"/>
    <property type="match status" value="1"/>
</dbReference>
<dbReference type="PANTHER" id="PTHR42700">
    <property type="entry name" value="SULFATE ADENYLYLTRANSFERASE"/>
    <property type="match status" value="1"/>
</dbReference>
<dbReference type="InterPro" id="IPR002891">
    <property type="entry name" value="APS"/>
</dbReference>